<gene>
    <name evidence="1" type="ORF">EJF14_20683</name>
</gene>
<sequence>MAYAMPDIIMYSIELNGWVQRIDRMMRLICHTKYSNPLSRISYTNVQQGLSLLAIRLHIITFHHTHTDCNVYRPRIFQFALSHYFTMLAIVISSQFVISGSFIGPVGERESLGAISFCTSARTTPHKKTIDTSN</sequence>
<accession>A0ACD0WHG6</accession>
<proteinExistence type="predicted"/>
<protein>
    <submittedName>
        <fullName evidence="1">Uncharacterized protein</fullName>
    </submittedName>
</protein>
<reference evidence="2" key="1">
    <citation type="journal article" date="2019" name="MBio">
        <title>Comparative genomics for the elucidation of multidrug resistance (MDR) in Candida lusitaniae.</title>
        <authorList>
            <person name="Kannan A."/>
            <person name="Asner S.A."/>
            <person name="Trachsel E."/>
            <person name="Kelly S."/>
            <person name="Parker J."/>
            <person name="Sanglard D."/>
        </authorList>
    </citation>
    <scope>NUCLEOTIDE SEQUENCE [LARGE SCALE GENOMIC DNA]</scope>
    <source>
        <strain evidence="2">P1</strain>
    </source>
</reference>
<organism evidence="1 2">
    <name type="scientific">Clavispora lusitaniae</name>
    <name type="common">Candida lusitaniae</name>
    <dbReference type="NCBI Taxonomy" id="36911"/>
    <lineage>
        <taxon>Eukaryota</taxon>
        <taxon>Fungi</taxon>
        <taxon>Dikarya</taxon>
        <taxon>Ascomycota</taxon>
        <taxon>Saccharomycotina</taxon>
        <taxon>Pichiomycetes</taxon>
        <taxon>Metschnikowiaceae</taxon>
        <taxon>Clavispora</taxon>
    </lineage>
</organism>
<keyword evidence="2" id="KW-1185">Reference proteome</keyword>
<name>A0ACD0WHG6_CLALS</name>
<evidence type="ECO:0000313" key="1">
    <source>
        <dbReference type="EMBL" id="QFZ26765.1"/>
    </source>
</evidence>
<evidence type="ECO:0000313" key="2">
    <source>
        <dbReference type="Proteomes" id="UP000326582"/>
    </source>
</evidence>
<dbReference type="Proteomes" id="UP000326582">
    <property type="component" value="Chromosome 2"/>
</dbReference>
<dbReference type="EMBL" id="CP038485">
    <property type="protein sequence ID" value="QFZ26765.1"/>
    <property type="molecule type" value="Genomic_DNA"/>
</dbReference>